<dbReference type="EMBL" id="NBTZ01000101">
    <property type="protein sequence ID" value="OTP71595.1"/>
    <property type="molecule type" value="Genomic_DNA"/>
</dbReference>
<evidence type="ECO:0000313" key="3">
    <source>
        <dbReference type="Proteomes" id="UP000194546"/>
    </source>
</evidence>
<dbReference type="Proteomes" id="UP000195221">
    <property type="component" value="Unassembled WGS sequence"/>
</dbReference>
<reference evidence="1 4" key="2">
    <citation type="submission" date="2017-03" db="EMBL/GenBank/DDBJ databases">
        <title>Genome analysis of strain PAMC 26577.</title>
        <authorList>
            <person name="Oh H.-M."/>
            <person name="Yang J.-A."/>
        </authorList>
    </citation>
    <scope>NUCLEOTIDE SEQUENCE [LARGE SCALE GENOMIC DNA]</scope>
    <source>
        <strain evidence="1 4">PAMC 26577</strain>
    </source>
</reference>
<dbReference type="EMBL" id="NBTY01000034">
    <property type="protein sequence ID" value="OTP79131.1"/>
    <property type="molecule type" value="Genomic_DNA"/>
</dbReference>
<organism evidence="2 3">
    <name type="scientific">Caballeronia sordidicola</name>
    <name type="common">Burkholderia sordidicola</name>
    <dbReference type="NCBI Taxonomy" id="196367"/>
    <lineage>
        <taxon>Bacteria</taxon>
        <taxon>Pseudomonadati</taxon>
        <taxon>Pseudomonadota</taxon>
        <taxon>Betaproteobacteria</taxon>
        <taxon>Burkholderiales</taxon>
        <taxon>Burkholderiaceae</taxon>
        <taxon>Caballeronia</taxon>
    </lineage>
</organism>
<reference evidence="2 3" key="1">
    <citation type="submission" date="2017-03" db="EMBL/GenBank/DDBJ databases">
        <title>Genome analysis of strain PAMC 26510.</title>
        <authorList>
            <person name="Oh H.-M."/>
            <person name="Yang J.-A."/>
        </authorList>
    </citation>
    <scope>NUCLEOTIDE SEQUENCE [LARGE SCALE GENOMIC DNA]</scope>
    <source>
        <strain evidence="2 3">PAMC 26510</strain>
    </source>
</reference>
<evidence type="ECO:0000313" key="2">
    <source>
        <dbReference type="EMBL" id="OTP79131.1"/>
    </source>
</evidence>
<proteinExistence type="predicted"/>
<accession>A0A242N661</accession>
<sequence length="8" mass="1020">MFCDLVRH</sequence>
<evidence type="ECO:0000313" key="1">
    <source>
        <dbReference type="EMBL" id="OTP71595.1"/>
    </source>
</evidence>
<evidence type="ECO:0000313" key="4">
    <source>
        <dbReference type="Proteomes" id="UP000195221"/>
    </source>
</evidence>
<dbReference type="Proteomes" id="UP000194546">
    <property type="component" value="Unassembled WGS sequence"/>
</dbReference>
<name>A0A242N661_CABSO</name>
<comment type="caution">
    <text evidence="2">The sequence shown here is derived from an EMBL/GenBank/DDBJ whole genome shotgun (WGS) entry which is preliminary data.</text>
</comment>
<protein>
    <submittedName>
        <fullName evidence="2">Branched-chain amino acid transport system permease protein LivM</fullName>
    </submittedName>
</protein>
<gene>
    <name evidence="2" type="ORF">PAMC26510_06615</name>
    <name evidence="1" type="ORF">PAMC26577_24380</name>
</gene>